<dbReference type="GO" id="GO:0035091">
    <property type="term" value="F:phosphatidylinositol binding"/>
    <property type="evidence" value="ECO:0007669"/>
    <property type="project" value="InterPro"/>
</dbReference>
<dbReference type="AlphaFoldDB" id="A0A9P7BB35"/>
<dbReference type="SUPFAM" id="SSF64268">
    <property type="entry name" value="PX domain"/>
    <property type="match status" value="1"/>
</dbReference>
<sequence>MATLDSDLSPLNAKQEHYLKRELLKFQLEYEFQQLNEKDALRRFGYPFTPLDPKDLLKKHRSTSSKNETPDSNDGAVITQFPMLNYLLREFIMTFPLFSKNVSIDKSFWQTKVQIFFEHFIDLGFSDSFELDHDTKRKKLGQKFAKIILLLFNSGVGTQNELTYYEIDKKFNLNKDKRKRSKIEDFTIPTRETLQNLITNEPVYINKWDLNVIAIINDGVLSDIPDLINLSTPPTSSAGSLYSVNPLKSTSRWMKDTFAVQTSTTSLFSKLSLNSTSASTPALSSSTKGTTDSKSTHKKRSTKKSFIIKIRTPKSNDEIYIVKSYSSFKKLAADLVVQFPGKKLPRLPHKIKKRSSSLHAVKSTTSINSKRSVTSNPKSESSIPIPQNIDDSFDADTSSIALEKGPALEDEDDEEDDIYYENDEQMGYNELMDDKLRTSLRQYLRTLCQDEEVALSSTLIKFFNTDKISSITDLNNSEIRVDIRRRQNIDISNLETQLEFQKLALERSLKLQDSMRDFKTNMLKDEDYLLSLAHEIKEKTSIKDLSPIFQDFIEWFKIYFASLVFQTFIGNDNSYGFYTQIRRLHKLMPYTMMEQIVRFTNPMAMVKGLIDLFMAQPPQLLGGGQSLLQSMFSTILTDDLRTYKTRVKNQENLIVKESNDTAGAKAVIKILKWFVLDKVDGSAKEPKPFNMEDVHKEALTMNMPAVLIVLIKCGDLNLIPNEAVTAVIESYTSWKINNEDNAASLAAGSTESATIDDGSMYFQRVKELFILYIKEHDKRLMRQLWQDSELLSLLKAIVTLVYEPMVRLFKVAKMDMALRNFERFMSDLIKLLDMIIDGRTGASTQFNIIDSIYNLITKHQDSFFEFLHDIYVHDTEQIFEGFIIWFSKIIKFLQTSKYGTVEQRVDLNKLLKEMQQNDNGVNIDIELLRKQLDAVIAKKDNARKIYKDIVDLRTKQQDSVDGHLVGDKRQNKSIESTMKQNWNQINNSIMPENTMNAGLADGDLVDLDIDTKNLDNSGSQNSNDSAGANLEAAYHAVLNQEIDESEIHKFTNKYTAQILAQVLGEEVQLQ</sequence>
<dbReference type="PANTHER" id="PTHR47185:SF1">
    <property type="entry name" value="PX DOMAIN-CONTAINING PROTEIN YPR097W"/>
    <property type="match status" value="1"/>
</dbReference>
<organism evidence="3 4">
    <name type="scientific">Maudiozyma exigua</name>
    <name type="common">Yeast</name>
    <name type="synonym">Kazachstania exigua</name>
    <dbReference type="NCBI Taxonomy" id="34358"/>
    <lineage>
        <taxon>Eukaryota</taxon>
        <taxon>Fungi</taxon>
        <taxon>Dikarya</taxon>
        <taxon>Ascomycota</taxon>
        <taxon>Saccharomycotina</taxon>
        <taxon>Saccharomycetes</taxon>
        <taxon>Saccharomycetales</taxon>
        <taxon>Saccharomycetaceae</taxon>
        <taxon>Maudiozyma</taxon>
    </lineage>
</organism>
<evidence type="ECO:0000256" key="1">
    <source>
        <dbReference type="SAM" id="MobiDB-lite"/>
    </source>
</evidence>
<dbReference type="SMART" id="SM00312">
    <property type="entry name" value="PX"/>
    <property type="match status" value="1"/>
</dbReference>
<name>A0A9P7BB35_MAUEX</name>
<accession>A0A9P7BB35</accession>
<reference evidence="3 4" key="1">
    <citation type="submission" date="2020-11" db="EMBL/GenBank/DDBJ databases">
        <title>Kefir isolates.</title>
        <authorList>
            <person name="Marcisauskas S."/>
            <person name="Kim Y."/>
            <person name="Blasche S."/>
        </authorList>
    </citation>
    <scope>NUCLEOTIDE SEQUENCE [LARGE SCALE GENOMIC DNA]</scope>
    <source>
        <strain evidence="3 4">OG2</strain>
    </source>
</reference>
<dbReference type="InterPro" id="IPR047168">
    <property type="entry name" value="LEC1-like"/>
</dbReference>
<dbReference type="Gene3D" id="3.30.1520.10">
    <property type="entry name" value="Phox-like domain"/>
    <property type="match status" value="1"/>
</dbReference>
<feature type="domain" description="PX" evidence="2">
    <location>
        <begin position="284"/>
        <end position="470"/>
    </location>
</feature>
<feature type="region of interest" description="Disordered" evidence="1">
    <location>
        <begin position="352"/>
        <end position="392"/>
    </location>
</feature>
<dbReference type="EMBL" id="PUHR01000063">
    <property type="protein sequence ID" value="KAG0668596.1"/>
    <property type="molecule type" value="Genomic_DNA"/>
</dbReference>
<dbReference type="Pfam" id="PF12825">
    <property type="entry name" value="DUF3818"/>
    <property type="match status" value="1"/>
</dbReference>
<dbReference type="PROSITE" id="PS50195">
    <property type="entry name" value="PX"/>
    <property type="match status" value="1"/>
</dbReference>
<evidence type="ECO:0000313" key="4">
    <source>
        <dbReference type="Proteomes" id="UP000750334"/>
    </source>
</evidence>
<dbReference type="InterPro" id="IPR036871">
    <property type="entry name" value="PX_dom_sf"/>
</dbReference>
<evidence type="ECO:0000313" key="3">
    <source>
        <dbReference type="EMBL" id="KAG0668596.1"/>
    </source>
</evidence>
<dbReference type="InterPro" id="IPR024555">
    <property type="entry name" value="PX-associated"/>
</dbReference>
<keyword evidence="4" id="KW-1185">Reference proteome</keyword>
<dbReference type="InterPro" id="IPR001683">
    <property type="entry name" value="PX_dom"/>
</dbReference>
<feature type="compositionally biased region" description="Polar residues" evidence="1">
    <location>
        <begin position="362"/>
        <end position="385"/>
    </location>
</feature>
<feature type="compositionally biased region" description="Low complexity" evidence="1">
    <location>
        <begin position="276"/>
        <end position="293"/>
    </location>
</feature>
<comment type="caution">
    <text evidence="3">The sequence shown here is derived from an EMBL/GenBank/DDBJ whole genome shotgun (WGS) entry which is preliminary data.</text>
</comment>
<dbReference type="Pfam" id="PF00787">
    <property type="entry name" value="PX"/>
    <property type="match status" value="1"/>
</dbReference>
<dbReference type="Proteomes" id="UP000750334">
    <property type="component" value="Unassembled WGS sequence"/>
</dbReference>
<dbReference type="OrthoDB" id="2117459at2759"/>
<evidence type="ECO:0000259" key="2">
    <source>
        <dbReference type="PROSITE" id="PS50195"/>
    </source>
</evidence>
<protein>
    <recommendedName>
        <fullName evidence="2">PX domain-containing protein</fullName>
    </recommendedName>
</protein>
<feature type="region of interest" description="Disordered" evidence="1">
    <location>
        <begin position="276"/>
        <end position="298"/>
    </location>
</feature>
<dbReference type="Pfam" id="PF12828">
    <property type="entry name" value="PXB"/>
    <property type="match status" value="1"/>
</dbReference>
<dbReference type="PANTHER" id="PTHR47185">
    <property type="entry name" value="PX DOMAIN-CONTAINING PROTEIN YPR097W"/>
    <property type="match status" value="1"/>
</dbReference>
<proteinExistence type="predicted"/>
<feature type="region of interest" description="Disordered" evidence="1">
    <location>
        <begin position="55"/>
        <end position="74"/>
    </location>
</feature>
<dbReference type="InterPro" id="IPR024554">
    <property type="entry name" value="LEC1-like_C"/>
</dbReference>
<gene>
    <name evidence="3" type="ORF">C6P45_004567</name>
</gene>